<dbReference type="PANTHER" id="PTHR34203:SF15">
    <property type="entry name" value="SLL1173 PROTEIN"/>
    <property type="match status" value="1"/>
</dbReference>
<evidence type="ECO:0000313" key="2">
    <source>
        <dbReference type="EMBL" id="AEM38272.1"/>
    </source>
</evidence>
<feature type="domain" description="Methyltransferase FkbM" evidence="1">
    <location>
        <begin position="219"/>
        <end position="372"/>
    </location>
</feature>
<dbReference type="InterPro" id="IPR052514">
    <property type="entry name" value="SAM-dependent_MTase"/>
</dbReference>
<evidence type="ECO:0000313" key="3">
    <source>
        <dbReference type="Proteomes" id="UP000001037"/>
    </source>
</evidence>
<dbReference type="GO" id="GO:0032259">
    <property type="term" value="P:methylation"/>
    <property type="evidence" value="ECO:0007669"/>
    <property type="project" value="UniProtKB-KW"/>
</dbReference>
<dbReference type="EMBL" id="CP002838">
    <property type="protein sequence ID" value="AEM38272.1"/>
    <property type="molecule type" value="Genomic_DNA"/>
</dbReference>
<dbReference type="Proteomes" id="UP000001037">
    <property type="component" value="Chromosome"/>
</dbReference>
<name>G0EG24_PYRF1</name>
<dbReference type="AlphaFoldDB" id="G0EG24"/>
<dbReference type="PANTHER" id="PTHR34203">
    <property type="entry name" value="METHYLTRANSFERASE, FKBM FAMILY PROTEIN"/>
    <property type="match status" value="1"/>
</dbReference>
<dbReference type="RefSeq" id="WP_014025949.1">
    <property type="nucleotide sequence ID" value="NC_015931.1"/>
</dbReference>
<dbReference type="InParanoid" id="G0EG24"/>
<organism evidence="2 3">
    <name type="scientific">Pyrolobus fumarii (strain DSM 11204 / 1A)</name>
    <dbReference type="NCBI Taxonomy" id="694429"/>
    <lineage>
        <taxon>Archaea</taxon>
        <taxon>Thermoproteota</taxon>
        <taxon>Thermoprotei</taxon>
        <taxon>Desulfurococcales</taxon>
        <taxon>Pyrodictiaceae</taxon>
        <taxon>Pyrolobus</taxon>
    </lineage>
</organism>
<dbReference type="SUPFAM" id="SSF53335">
    <property type="entry name" value="S-adenosyl-L-methionine-dependent methyltransferases"/>
    <property type="match status" value="1"/>
</dbReference>
<dbReference type="GO" id="GO:0008168">
    <property type="term" value="F:methyltransferase activity"/>
    <property type="evidence" value="ECO:0007669"/>
    <property type="project" value="UniProtKB-KW"/>
</dbReference>
<accession>G0EG24</accession>
<dbReference type="Gene3D" id="3.40.50.150">
    <property type="entry name" value="Vaccinia Virus protein VP39"/>
    <property type="match status" value="1"/>
</dbReference>
<sequence length="392" mass="45028">MVEQLLNELDKCTTPEDLAALVKEYINDPSRVVSPVSEGILTEYKYSVRRLGRLLPLLQTLSRLLGVTIIRRKLFSRIRYSLSILYDKSCLSCVHFLRVIDVVNNPDEWMYLYKVLDRDGKDALMRWLKATFALHLVEPYVVMERWARIKPSDYIKFVQEDARKIRIGKVKKGGKVFDVFRVEGEKRVYNIATTTHMLVPSWFAEIYPRPPRDARVLVDIGAFAGESSIWMYDRVNGEAKVLAFEPDPSVLEALRYNIEINKLENNVVPLGYALSDKTGKMILSAQEGMSSITFSTSERKHEVSVVTLDSILEKLSIKTVEYVKIDVEGAEVNVLRGAKRTLREYRPVMAVSVYHRPRDPIVIARMLQEAGYTKFSMRFILPLQNEVVLVAM</sequence>
<dbReference type="GeneID" id="11140047"/>
<dbReference type="Pfam" id="PF05050">
    <property type="entry name" value="Methyltransf_21"/>
    <property type="match status" value="1"/>
</dbReference>
<keyword evidence="2" id="KW-0489">Methyltransferase</keyword>
<evidence type="ECO:0000259" key="1">
    <source>
        <dbReference type="Pfam" id="PF05050"/>
    </source>
</evidence>
<dbReference type="HOGENOM" id="CLU_703253_0_0_2"/>
<dbReference type="STRING" id="694429.Pyrfu_0400"/>
<dbReference type="KEGG" id="pfm:Pyrfu_0400"/>
<reference evidence="2 3" key="1">
    <citation type="journal article" date="2011" name="Stand. Genomic Sci.">
        <title>Complete genome sequence of the hyperthermophilic chemolithoautotroph Pyrolobus fumarii type strain (1A).</title>
        <authorList>
            <person name="Anderson I."/>
            <person name="Goker M."/>
            <person name="Nolan M."/>
            <person name="Lucas S."/>
            <person name="Hammon N."/>
            <person name="Deshpande S."/>
            <person name="Cheng J.F."/>
            <person name="Tapia R."/>
            <person name="Han C."/>
            <person name="Goodwin L."/>
            <person name="Pitluck S."/>
            <person name="Huntemann M."/>
            <person name="Liolios K."/>
            <person name="Ivanova N."/>
            <person name="Pagani I."/>
            <person name="Mavromatis K."/>
            <person name="Ovchinikova G."/>
            <person name="Pati A."/>
            <person name="Chen A."/>
            <person name="Palaniappan K."/>
            <person name="Land M."/>
            <person name="Hauser L."/>
            <person name="Brambilla E.M."/>
            <person name="Huber H."/>
            <person name="Yasawong M."/>
            <person name="Rohde M."/>
            <person name="Spring S."/>
            <person name="Abt B."/>
            <person name="Sikorski J."/>
            <person name="Wirth R."/>
            <person name="Detter J.C."/>
            <person name="Woyke T."/>
            <person name="Bristow J."/>
            <person name="Eisen J.A."/>
            <person name="Markowitz V."/>
            <person name="Hugenholtz P."/>
            <person name="Kyrpides N.C."/>
            <person name="Klenk H.P."/>
            <person name="Lapidus A."/>
        </authorList>
    </citation>
    <scope>NUCLEOTIDE SEQUENCE [LARGE SCALE GENOMIC DNA]</scope>
    <source>
        <strain evidence="3">DSM 11204 / 1A</strain>
    </source>
</reference>
<dbReference type="InterPro" id="IPR006342">
    <property type="entry name" value="FkbM_mtfrase"/>
</dbReference>
<keyword evidence="3" id="KW-1185">Reference proteome</keyword>
<dbReference type="eggNOG" id="arCOG01402">
    <property type="taxonomic scope" value="Archaea"/>
</dbReference>
<protein>
    <submittedName>
        <fullName evidence="2">Methyltransferase FkbM family</fullName>
    </submittedName>
</protein>
<keyword evidence="2" id="KW-0808">Transferase</keyword>
<dbReference type="InterPro" id="IPR029063">
    <property type="entry name" value="SAM-dependent_MTases_sf"/>
</dbReference>
<dbReference type="NCBIfam" id="TIGR01444">
    <property type="entry name" value="fkbM_fam"/>
    <property type="match status" value="1"/>
</dbReference>
<dbReference type="OrthoDB" id="275825at2157"/>
<gene>
    <name evidence="2" type="ordered locus">Pyrfu_0400</name>
</gene>
<proteinExistence type="predicted"/>